<evidence type="ECO:0000256" key="7">
    <source>
        <dbReference type="ARBA" id="ARBA00022777"/>
    </source>
</evidence>
<comment type="caution">
    <text evidence="14">The sequence shown here is derived from an EMBL/GenBank/DDBJ whole genome shotgun (WGS) entry which is preliminary data.</text>
</comment>
<dbReference type="GO" id="GO:0005524">
    <property type="term" value="F:ATP binding"/>
    <property type="evidence" value="ECO:0007669"/>
    <property type="project" value="UniProtKB-UniRule"/>
</dbReference>
<dbReference type="Gene3D" id="3.30.200.20">
    <property type="entry name" value="Phosphorylase Kinase, domain 1"/>
    <property type="match status" value="1"/>
</dbReference>
<evidence type="ECO:0000256" key="9">
    <source>
        <dbReference type="ARBA" id="ARBA00047899"/>
    </source>
</evidence>
<dbReference type="PROSITE" id="PS00107">
    <property type="entry name" value="PROTEIN_KINASE_ATP"/>
    <property type="match status" value="1"/>
</dbReference>
<evidence type="ECO:0000256" key="6">
    <source>
        <dbReference type="ARBA" id="ARBA00022741"/>
    </source>
</evidence>
<comment type="catalytic activity">
    <reaction evidence="10">
        <text>L-seryl-[protein] + ATP = O-phospho-L-seryl-[protein] + ADP + H(+)</text>
        <dbReference type="Rhea" id="RHEA:17989"/>
        <dbReference type="Rhea" id="RHEA-COMP:9863"/>
        <dbReference type="Rhea" id="RHEA-COMP:11604"/>
        <dbReference type="ChEBI" id="CHEBI:15378"/>
        <dbReference type="ChEBI" id="CHEBI:29999"/>
        <dbReference type="ChEBI" id="CHEBI:30616"/>
        <dbReference type="ChEBI" id="CHEBI:83421"/>
        <dbReference type="ChEBI" id="CHEBI:456216"/>
        <dbReference type="EC" id="2.7.11.1"/>
    </reaction>
</comment>
<name>A0A0V0T9L9_9BILA</name>
<evidence type="ECO:0000256" key="10">
    <source>
        <dbReference type="ARBA" id="ARBA00048679"/>
    </source>
</evidence>
<dbReference type="SMART" id="SM00220">
    <property type="entry name" value="S_TKc"/>
    <property type="match status" value="1"/>
</dbReference>
<dbReference type="Proteomes" id="UP000055048">
    <property type="component" value="Unassembled WGS sequence"/>
</dbReference>
<sequence>MWNNLTSERYASFSISVHFALCFHRVMFQHTIIPPNEQTWSSRQVIPFCEEWDYVQTIGEGSFGEVRLLLNRCTREAVAVKVIKTDPENEESVRNAHKEALICKSMRHENVIASAGYRKENNIYYIFLEYAQGGELYDRIEPDVGTGVALAHKYFLELLSGIEYVHNQGIAHRDLKPENLLISSTGKNVGYACILSSNLGVLKISDFGMATVFRNKHGRVRKLGTRCGTFPYMAPEVITGSYDAEPADIWSCGVILVAMLTGELPWDTPESECERYAKWVEGKCWNLSPWRRIDCSALSLIKNILRSEPEKRMNIKQILKHKWCLKDFSKKSFPVEPLRLKSLCNDDDKKRRGKQPATVCSSQPVNSGKRNVDRCFNSDEGTSSKRPHMDSDFNIRSFSQPSNFDNLLLSSQSTSQPSNLDAIDKLVKRMTRLEFSLPPDEAVNKVEEACSDAGMGTVRASCNELSVTTVDSRRNPLSIKVTAYAMKDLTMIDFRLSKGDGIDFKRTFKLLKERLNDSMSLGHSVHSECQPSTSKTSPQ</sequence>
<feature type="compositionally biased region" description="Polar residues" evidence="12">
    <location>
        <begin position="358"/>
        <end position="369"/>
    </location>
</feature>
<keyword evidence="4" id="KW-0723">Serine/threonine-protein kinase</keyword>
<dbReference type="InterPro" id="IPR008271">
    <property type="entry name" value="Ser/Thr_kinase_AS"/>
</dbReference>
<proteinExistence type="inferred from homology"/>
<evidence type="ECO:0000259" key="13">
    <source>
        <dbReference type="PROSITE" id="PS50011"/>
    </source>
</evidence>
<dbReference type="AlphaFoldDB" id="A0A0V0T9L9"/>
<feature type="region of interest" description="Disordered" evidence="12">
    <location>
        <begin position="346"/>
        <end position="395"/>
    </location>
</feature>
<keyword evidence="5" id="KW-0808">Transferase</keyword>
<evidence type="ECO:0000256" key="2">
    <source>
        <dbReference type="ARBA" id="ARBA00010791"/>
    </source>
</evidence>
<dbReference type="Pfam" id="PF00069">
    <property type="entry name" value="Pkinase"/>
    <property type="match status" value="1"/>
</dbReference>
<dbReference type="GO" id="GO:0004674">
    <property type="term" value="F:protein serine/threonine kinase activity"/>
    <property type="evidence" value="ECO:0007669"/>
    <property type="project" value="UniProtKB-KW"/>
</dbReference>
<keyword evidence="8 11" id="KW-0067">ATP-binding</keyword>
<dbReference type="EMBL" id="JYDJ01000419">
    <property type="protein sequence ID" value="KRX35670.1"/>
    <property type="molecule type" value="Genomic_DNA"/>
</dbReference>
<dbReference type="STRING" id="144512.A0A0V0T9L9"/>
<feature type="binding site" evidence="11">
    <location>
        <position position="81"/>
    </location>
    <ligand>
        <name>ATP</name>
        <dbReference type="ChEBI" id="CHEBI:30616"/>
    </ligand>
</feature>
<evidence type="ECO:0000256" key="4">
    <source>
        <dbReference type="ARBA" id="ARBA00022527"/>
    </source>
</evidence>
<evidence type="ECO:0000256" key="12">
    <source>
        <dbReference type="SAM" id="MobiDB-lite"/>
    </source>
</evidence>
<evidence type="ECO:0000256" key="3">
    <source>
        <dbReference type="ARBA" id="ARBA00012513"/>
    </source>
</evidence>
<gene>
    <name evidence="14" type="primary">CHEK1</name>
    <name evidence="14" type="ORF">T05_925</name>
</gene>
<dbReference type="Gene3D" id="1.10.510.10">
    <property type="entry name" value="Transferase(Phosphotransferase) domain 1"/>
    <property type="match status" value="1"/>
</dbReference>
<keyword evidence="6 11" id="KW-0547">Nucleotide-binding</keyword>
<dbReference type="Gene3D" id="3.30.310.80">
    <property type="entry name" value="Kinase associated domain 1, KA1"/>
    <property type="match status" value="1"/>
</dbReference>
<evidence type="ECO:0000256" key="1">
    <source>
        <dbReference type="ARBA" id="ARBA00001946"/>
    </source>
</evidence>
<dbReference type="PROSITE" id="PS50011">
    <property type="entry name" value="PROTEIN_KINASE_DOM"/>
    <property type="match status" value="1"/>
</dbReference>
<evidence type="ECO:0000256" key="8">
    <source>
        <dbReference type="ARBA" id="ARBA00022840"/>
    </source>
</evidence>
<comment type="catalytic activity">
    <reaction evidence="9">
        <text>L-threonyl-[protein] + ATP = O-phospho-L-threonyl-[protein] + ADP + H(+)</text>
        <dbReference type="Rhea" id="RHEA:46608"/>
        <dbReference type="Rhea" id="RHEA-COMP:11060"/>
        <dbReference type="Rhea" id="RHEA-COMP:11605"/>
        <dbReference type="ChEBI" id="CHEBI:15378"/>
        <dbReference type="ChEBI" id="CHEBI:30013"/>
        <dbReference type="ChEBI" id="CHEBI:30616"/>
        <dbReference type="ChEBI" id="CHEBI:61977"/>
        <dbReference type="ChEBI" id="CHEBI:456216"/>
        <dbReference type="EC" id="2.7.11.1"/>
    </reaction>
</comment>
<evidence type="ECO:0000313" key="14">
    <source>
        <dbReference type="EMBL" id="KRX35670.1"/>
    </source>
</evidence>
<dbReference type="InterPro" id="IPR011009">
    <property type="entry name" value="Kinase-like_dom_sf"/>
</dbReference>
<dbReference type="GO" id="GO:0005737">
    <property type="term" value="C:cytoplasm"/>
    <property type="evidence" value="ECO:0007669"/>
    <property type="project" value="TreeGrafter"/>
</dbReference>
<dbReference type="GO" id="GO:0035556">
    <property type="term" value="P:intracellular signal transduction"/>
    <property type="evidence" value="ECO:0007669"/>
    <property type="project" value="TreeGrafter"/>
</dbReference>
<dbReference type="OrthoDB" id="539158at2759"/>
<accession>A0A0V0T9L9</accession>
<comment type="cofactor">
    <cofactor evidence="1">
        <name>Mg(2+)</name>
        <dbReference type="ChEBI" id="CHEBI:18420"/>
    </cofactor>
</comment>
<comment type="similarity">
    <text evidence="2">Belongs to the protein kinase superfamily. CAMK Ser/Thr protein kinase family. NIM1 subfamily.</text>
</comment>
<dbReference type="PROSITE" id="PS00108">
    <property type="entry name" value="PROTEIN_KINASE_ST"/>
    <property type="match status" value="1"/>
</dbReference>
<keyword evidence="7 14" id="KW-0418">Kinase</keyword>
<dbReference type="SUPFAM" id="SSF56112">
    <property type="entry name" value="Protein kinase-like (PK-like)"/>
    <property type="match status" value="1"/>
</dbReference>
<dbReference type="FunFam" id="1.10.510.10:FF:000571">
    <property type="entry name" value="Maternal embryonic leucine zipper kinase"/>
    <property type="match status" value="1"/>
</dbReference>
<dbReference type="PANTHER" id="PTHR24346:SF107">
    <property type="entry name" value="SERINE_THREONINE-PROTEIN KINASE CHK1"/>
    <property type="match status" value="1"/>
</dbReference>
<dbReference type="InterPro" id="IPR000719">
    <property type="entry name" value="Prot_kinase_dom"/>
</dbReference>
<evidence type="ECO:0000256" key="5">
    <source>
        <dbReference type="ARBA" id="ARBA00022679"/>
    </source>
</evidence>
<dbReference type="EC" id="2.7.11.1" evidence="3"/>
<evidence type="ECO:0000256" key="11">
    <source>
        <dbReference type="PROSITE-ProRule" id="PRU10141"/>
    </source>
</evidence>
<dbReference type="PANTHER" id="PTHR24346">
    <property type="entry name" value="MAP/MICROTUBULE AFFINITY-REGULATING KINASE"/>
    <property type="match status" value="1"/>
</dbReference>
<dbReference type="InterPro" id="IPR017441">
    <property type="entry name" value="Protein_kinase_ATP_BS"/>
</dbReference>
<keyword evidence="15" id="KW-1185">Reference proteome</keyword>
<reference evidence="14 15" key="1">
    <citation type="submission" date="2015-01" db="EMBL/GenBank/DDBJ databases">
        <title>Evolution of Trichinella species and genotypes.</title>
        <authorList>
            <person name="Korhonen P.K."/>
            <person name="Edoardo P."/>
            <person name="Giuseppe L.R."/>
            <person name="Gasser R.B."/>
        </authorList>
    </citation>
    <scope>NUCLEOTIDE SEQUENCE [LARGE SCALE GENOMIC DNA]</scope>
    <source>
        <strain evidence="14">ISS417</strain>
    </source>
</reference>
<protein>
    <recommendedName>
        <fullName evidence="3">non-specific serine/threonine protein kinase</fullName>
        <ecNumber evidence="3">2.7.11.1</ecNumber>
    </recommendedName>
</protein>
<evidence type="ECO:0000313" key="15">
    <source>
        <dbReference type="Proteomes" id="UP000055048"/>
    </source>
</evidence>
<feature type="domain" description="Protein kinase" evidence="13">
    <location>
        <begin position="52"/>
        <end position="324"/>
    </location>
</feature>
<organism evidence="14 15">
    <name type="scientific">Trichinella murrelli</name>
    <dbReference type="NCBI Taxonomy" id="144512"/>
    <lineage>
        <taxon>Eukaryota</taxon>
        <taxon>Metazoa</taxon>
        <taxon>Ecdysozoa</taxon>
        <taxon>Nematoda</taxon>
        <taxon>Enoplea</taxon>
        <taxon>Dorylaimia</taxon>
        <taxon>Trichinellida</taxon>
        <taxon>Trichinellidae</taxon>
        <taxon>Trichinella</taxon>
    </lineage>
</organism>